<accession>A0AAP3DKD1</accession>
<gene>
    <name evidence="2" type="ORF">O0554_17155</name>
</gene>
<sequence length="47" mass="5100">MKAFMVTLVAIVSVLFTQPAQAEQFTYDNGSEESVAYVTSRIVGGGW</sequence>
<evidence type="ECO:0000256" key="1">
    <source>
        <dbReference type="SAM" id="SignalP"/>
    </source>
</evidence>
<feature type="signal peptide" evidence="1">
    <location>
        <begin position="1"/>
        <end position="22"/>
    </location>
</feature>
<reference evidence="2" key="1">
    <citation type="submission" date="2022-09" db="EMBL/GenBank/DDBJ databases">
        <title>Genome analysis and characterization of larvicidal activity of Brevibacillus strains.</title>
        <authorList>
            <person name="Patrusheva E.V."/>
            <person name="Izotova A.O."/>
            <person name="Toshchakov S.V."/>
            <person name="Sineoky S.P."/>
        </authorList>
    </citation>
    <scope>NUCLEOTIDE SEQUENCE</scope>
    <source>
        <strain evidence="2">VKPM_B-13247</strain>
    </source>
</reference>
<protein>
    <submittedName>
        <fullName evidence="2">Uncharacterized protein</fullName>
    </submittedName>
</protein>
<proteinExistence type="predicted"/>
<evidence type="ECO:0000313" key="2">
    <source>
        <dbReference type="EMBL" id="MCZ0808615.1"/>
    </source>
</evidence>
<organism evidence="2 3">
    <name type="scientific">Brevibacillus laterosporus</name>
    <name type="common">Bacillus laterosporus</name>
    <dbReference type="NCBI Taxonomy" id="1465"/>
    <lineage>
        <taxon>Bacteria</taxon>
        <taxon>Bacillati</taxon>
        <taxon>Bacillota</taxon>
        <taxon>Bacilli</taxon>
        <taxon>Bacillales</taxon>
        <taxon>Paenibacillaceae</taxon>
        <taxon>Brevibacillus</taxon>
    </lineage>
</organism>
<dbReference type="Proteomes" id="UP001077662">
    <property type="component" value="Unassembled WGS sequence"/>
</dbReference>
<dbReference type="RefSeq" id="WP_018672619.1">
    <property type="nucleotide sequence ID" value="NZ_JANSGW010000023.1"/>
</dbReference>
<evidence type="ECO:0000313" key="3">
    <source>
        <dbReference type="Proteomes" id="UP001077662"/>
    </source>
</evidence>
<keyword evidence="1" id="KW-0732">Signal</keyword>
<dbReference type="AlphaFoldDB" id="A0AAP3DKD1"/>
<name>A0AAP3DKD1_BRELA</name>
<feature type="chain" id="PRO_5042948864" evidence="1">
    <location>
        <begin position="23"/>
        <end position="47"/>
    </location>
</feature>
<dbReference type="GeneID" id="61081488"/>
<dbReference type="EMBL" id="JAPTNE010000023">
    <property type="protein sequence ID" value="MCZ0808615.1"/>
    <property type="molecule type" value="Genomic_DNA"/>
</dbReference>
<comment type="caution">
    <text evidence="2">The sequence shown here is derived from an EMBL/GenBank/DDBJ whole genome shotgun (WGS) entry which is preliminary data.</text>
</comment>